<keyword evidence="1" id="KW-0732">Signal</keyword>
<accession>A0A074Y2W9</accession>
<evidence type="ECO:0000313" key="2">
    <source>
        <dbReference type="EMBL" id="KEQ81276.1"/>
    </source>
</evidence>
<gene>
    <name evidence="2" type="ORF">M438DRAFT_338053</name>
</gene>
<dbReference type="OrthoDB" id="3828405at2759"/>
<dbReference type="Proteomes" id="UP000030706">
    <property type="component" value="Unassembled WGS sequence"/>
</dbReference>
<evidence type="ECO:0000313" key="3">
    <source>
        <dbReference type="Proteomes" id="UP000030706"/>
    </source>
</evidence>
<keyword evidence="3" id="KW-1185">Reference proteome</keyword>
<dbReference type="AlphaFoldDB" id="A0A074Y2W9"/>
<feature type="signal peptide" evidence="1">
    <location>
        <begin position="1"/>
        <end position="25"/>
    </location>
</feature>
<dbReference type="RefSeq" id="XP_029757463.1">
    <property type="nucleotide sequence ID" value="XM_029904067.1"/>
</dbReference>
<evidence type="ECO:0000256" key="1">
    <source>
        <dbReference type="SAM" id="SignalP"/>
    </source>
</evidence>
<proteinExistence type="predicted"/>
<sequence length="148" mass="16838">MARLSITISFILSLCVLIFTTSSLAETDREWAQYQAQCQYKYPTINPAIDLLCSRNLHLPGVVASIGQNFDRTNKVAIVPNPQCLKDGRMNQNSNVWIPEYWCRRQFWKVCAQGNDRGRGQQIFGGRGCQQFYISDWGSSMPKIVIAN</sequence>
<feature type="chain" id="PRO_5001702831" evidence="1">
    <location>
        <begin position="26"/>
        <end position="148"/>
    </location>
</feature>
<dbReference type="EMBL" id="KL584992">
    <property type="protein sequence ID" value="KEQ81276.1"/>
    <property type="molecule type" value="Genomic_DNA"/>
</dbReference>
<dbReference type="HOGENOM" id="CLU_128295_0_0_1"/>
<name>A0A074Y2W9_AURPU</name>
<reference evidence="2 3" key="1">
    <citation type="journal article" date="2014" name="BMC Genomics">
        <title>Genome sequencing of four Aureobasidium pullulans varieties: biotechnological potential, stress tolerance, and description of new species.</title>
        <authorList>
            <person name="Gostin Ar C."/>
            <person name="Ohm R.A."/>
            <person name="Kogej T."/>
            <person name="Sonjak S."/>
            <person name="Turk M."/>
            <person name="Zajc J."/>
            <person name="Zalar P."/>
            <person name="Grube M."/>
            <person name="Sun H."/>
            <person name="Han J."/>
            <person name="Sharma A."/>
            <person name="Chiniquy J."/>
            <person name="Ngan C.Y."/>
            <person name="Lipzen A."/>
            <person name="Barry K."/>
            <person name="Grigoriev I.V."/>
            <person name="Gunde-Cimerman N."/>
        </authorList>
    </citation>
    <scope>NUCLEOTIDE SEQUENCE [LARGE SCALE GENOMIC DNA]</scope>
    <source>
        <strain evidence="2 3">EXF-150</strain>
    </source>
</reference>
<protein>
    <submittedName>
        <fullName evidence="2">Uncharacterized protein</fullName>
    </submittedName>
</protein>
<dbReference type="GeneID" id="40746373"/>
<organism evidence="2 3">
    <name type="scientific">Aureobasidium pullulans EXF-150</name>
    <dbReference type="NCBI Taxonomy" id="1043002"/>
    <lineage>
        <taxon>Eukaryota</taxon>
        <taxon>Fungi</taxon>
        <taxon>Dikarya</taxon>
        <taxon>Ascomycota</taxon>
        <taxon>Pezizomycotina</taxon>
        <taxon>Dothideomycetes</taxon>
        <taxon>Dothideomycetidae</taxon>
        <taxon>Dothideales</taxon>
        <taxon>Saccotheciaceae</taxon>
        <taxon>Aureobasidium</taxon>
    </lineage>
</organism>